<gene>
    <name evidence="2" type="ORF">FHU38_002757</name>
</gene>
<reference evidence="2 3" key="1">
    <citation type="submission" date="2020-03" db="EMBL/GenBank/DDBJ databases">
        <title>Sequencing the genomes of 1000 actinobacteria strains.</title>
        <authorList>
            <person name="Klenk H.-P."/>
        </authorList>
    </citation>
    <scope>NUCLEOTIDE SEQUENCE [LARGE SCALE GENOMIC DNA]</scope>
    <source>
        <strain evidence="2 3">DSM 45685</strain>
    </source>
</reference>
<evidence type="ECO:0000313" key="3">
    <source>
        <dbReference type="Proteomes" id="UP000545493"/>
    </source>
</evidence>
<dbReference type="PANTHER" id="PTHR12993:SF11">
    <property type="entry name" value="N-ACETYLGLUCOSAMINYL-PHOSPHATIDYLINOSITOL DE-N-ACETYLASE"/>
    <property type="match status" value="1"/>
</dbReference>
<dbReference type="Proteomes" id="UP000545493">
    <property type="component" value="Unassembled WGS sequence"/>
</dbReference>
<evidence type="ECO:0000256" key="1">
    <source>
        <dbReference type="ARBA" id="ARBA00022833"/>
    </source>
</evidence>
<proteinExistence type="predicted"/>
<dbReference type="InterPro" id="IPR003737">
    <property type="entry name" value="GlcNAc_PI_deacetylase-related"/>
</dbReference>
<organism evidence="2 3">
    <name type="scientific">Saccharomonospora amisosensis</name>
    <dbReference type="NCBI Taxonomy" id="1128677"/>
    <lineage>
        <taxon>Bacteria</taxon>
        <taxon>Bacillati</taxon>
        <taxon>Actinomycetota</taxon>
        <taxon>Actinomycetes</taxon>
        <taxon>Pseudonocardiales</taxon>
        <taxon>Pseudonocardiaceae</taxon>
        <taxon>Saccharomonospora</taxon>
    </lineage>
</organism>
<protein>
    <submittedName>
        <fullName evidence="2">LmbE family N-acetylglucosaminyl deacetylase</fullName>
    </submittedName>
</protein>
<sequence>MTTLESTHPITRVRRALAVVAHPDDESFGLGAVVDVLTQHGVESAVLCFTKGEASTLRDEREGSLAEIRTEELAAAAKVLRVSHVELLDYPDGGLAAVPLAELSARVRAAIIAVSPSHLLVLDTGGVTGHPDHQRATEAAIDAARAAGLPVLAWGLPTDVAHALNAEFGAAFTGHDPTELGPPLHVDRTRQWEAIRCHRSQSNDNPVLRRRLELLGDREYVHLL</sequence>
<dbReference type="GO" id="GO:0016137">
    <property type="term" value="P:glycoside metabolic process"/>
    <property type="evidence" value="ECO:0007669"/>
    <property type="project" value="UniProtKB-ARBA"/>
</dbReference>
<dbReference type="PANTHER" id="PTHR12993">
    <property type="entry name" value="N-ACETYLGLUCOSAMINYL-PHOSPHATIDYLINOSITOL DE-N-ACETYLASE-RELATED"/>
    <property type="match status" value="1"/>
</dbReference>
<dbReference type="RefSeq" id="WP_167171132.1">
    <property type="nucleotide sequence ID" value="NZ_JAAOYM010000001.1"/>
</dbReference>
<dbReference type="Pfam" id="PF02585">
    <property type="entry name" value="PIG-L"/>
    <property type="match status" value="1"/>
</dbReference>
<evidence type="ECO:0000313" key="2">
    <source>
        <dbReference type="EMBL" id="NIJ12413.1"/>
    </source>
</evidence>
<dbReference type="SUPFAM" id="SSF102588">
    <property type="entry name" value="LmbE-like"/>
    <property type="match status" value="1"/>
</dbReference>
<dbReference type="InterPro" id="IPR024078">
    <property type="entry name" value="LmbE-like_dom_sf"/>
</dbReference>
<dbReference type="AlphaFoldDB" id="A0A7X5ZR22"/>
<dbReference type="GO" id="GO:0016811">
    <property type="term" value="F:hydrolase activity, acting on carbon-nitrogen (but not peptide) bonds, in linear amides"/>
    <property type="evidence" value="ECO:0007669"/>
    <property type="project" value="TreeGrafter"/>
</dbReference>
<dbReference type="Gene3D" id="3.40.50.10320">
    <property type="entry name" value="LmbE-like"/>
    <property type="match status" value="1"/>
</dbReference>
<keyword evidence="1" id="KW-0862">Zinc</keyword>
<dbReference type="EMBL" id="JAAOYM010000001">
    <property type="protein sequence ID" value="NIJ12413.1"/>
    <property type="molecule type" value="Genomic_DNA"/>
</dbReference>
<accession>A0A7X5ZR22</accession>
<comment type="caution">
    <text evidence="2">The sequence shown here is derived from an EMBL/GenBank/DDBJ whole genome shotgun (WGS) entry which is preliminary data.</text>
</comment>
<keyword evidence="3" id="KW-1185">Reference proteome</keyword>
<name>A0A7X5ZR22_9PSEU</name>